<protein>
    <submittedName>
        <fullName evidence="3">Putative universal stress protein</fullName>
    </submittedName>
</protein>
<organism evidence="3 4">
    <name type="scientific">Corynebacterium glyciniphilum AJ 3170</name>
    <dbReference type="NCBI Taxonomy" id="1404245"/>
    <lineage>
        <taxon>Bacteria</taxon>
        <taxon>Bacillati</taxon>
        <taxon>Actinomycetota</taxon>
        <taxon>Actinomycetes</taxon>
        <taxon>Mycobacteriales</taxon>
        <taxon>Corynebacteriaceae</taxon>
        <taxon>Corynebacterium</taxon>
    </lineage>
</organism>
<proteinExistence type="inferred from homology"/>
<evidence type="ECO:0000259" key="2">
    <source>
        <dbReference type="Pfam" id="PF00582"/>
    </source>
</evidence>
<dbReference type="RefSeq" id="WP_038550667.1">
    <property type="nucleotide sequence ID" value="NZ_CP006842.1"/>
</dbReference>
<dbReference type="CDD" id="cd00293">
    <property type="entry name" value="USP-like"/>
    <property type="match status" value="1"/>
</dbReference>
<evidence type="ECO:0000313" key="3">
    <source>
        <dbReference type="EMBL" id="AHW65630.1"/>
    </source>
</evidence>
<name>X5EDZ7_9CORY</name>
<dbReference type="eggNOG" id="COG0589">
    <property type="taxonomic scope" value="Bacteria"/>
</dbReference>
<evidence type="ECO:0000313" key="4">
    <source>
        <dbReference type="Proteomes" id="UP000023703"/>
    </source>
</evidence>
<dbReference type="HOGENOM" id="CLU_049301_4_0_11"/>
<feature type="domain" description="UspA" evidence="2">
    <location>
        <begin position="176"/>
        <end position="316"/>
    </location>
</feature>
<dbReference type="AlphaFoldDB" id="X5EDZ7"/>
<evidence type="ECO:0000256" key="1">
    <source>
        <dbReference type="ARBA" id="ARBA00008791"/>
    </source>
</evidence>
<gene>
    <name evidence="3" type="primary">uvpA4</name>
    <name evidence="3" type="ORF">CGLY_15970</name>
</gene>
<keyword evidence="4" id="KW-1185">Reference proteome</keyword>
<dbReference type="OrthoDB" id="5242641at2"/>
<dbReference type="PANTHER" id="PTHR46268:SF6">
    <property type="entry name" value="UNIVERSAL STRESS PROTEIN UP12"/>
    <property type="match status" value="1"/>
</dbReference>
<dbReference type="Pfam" id="PF00582">
    <property type="entry name" value="Usp"/>
    <property type="match status" value="2"/>
</dbReference>
<dbReference type="Proteomes" id="UP000023703">
    <property type="component" value="Chromosome"/>
</dbReference>
<dbReference type="PANTHER" id="PTHR46268">
    <property type="entry name" value="STRESS RESPONSE PROTEIN NHAX"/>
    <property type="match status" value="1"/>
</dbReference>
<dbReference type="Gene3D" id="3.40.50.620">
    <property type="entry name" value="HUPs"/>
    <property type="match status" value="2"/>
</dbReference>
<dbReference type="InterPro" id="IPR006016">
    <property type="entry name" value="UspA"/>
</dbReference>
<accession>X5EDZ7</accession>
<feature type="domain" description="UspA" evidence="2">
    <location>
        <begin position="79"/>
        <end position="164"/>
    </location>
</feature>
<dbReference type="EMBL" id="CP006842">
    <property type="protein sequence ID" value="AHW65630.1"/>
    <property type="molecule type" value="Genomic_DNA"/>
</dbReference>
<dbReference type="SUPFAM" id="SSF52402">
    <property type="entry name" value="Adenine nucleotide alpha hydrolases-like"/>
    <property type="match status" value="2"/>
</dbReference>
<dbReference type="InterPro" id="IPR014729">
    <property type="entry name" value="Rossmann-like_a/b/a_fold"/>
</dbReference>
<reference evidence="3 4" key="1">
    <citation type="journal article" date="2015" name="Int. J. Syst. Evol. Microbiol.">
        <title>Revisiting Corynebacterium glyciniphilum (ex Kubota et al., 1972) sp. nov., nom. rev., isolated from putrefied banana.</title>
        <authorList>
            <person name="Al-Dilaimi A."/>
            <person name="Bednarz H."/>
            <person name="Lomker A."/>
            <person name="Niehaus K."/>
            <person name="Kalinowski J."/>
            <person name="Ruckert C."/>
        </authorList>
    </citation>
    <scope>NUCLEOTIDE SEQUENCE [LARGE SCALE GENOMIC DNA]</scope>
    <source>
        <strain evidence="3">AJ 3170</strain>
    </source>
</reference>
<comment type="similarity">
    <text evidence="1">Belongs to the universal stress protein A family.</text>
</comment>
<dbReference type="KEGG" id="cgy:CGLY_15970"/>
<dbReference type="STRING" id="1404245.CGLY_15970"/>
<sequence length="318" mass="33924">MTPLRVLLAWRPDGDPDGADTNTGTDTAAFVSWLSRTAEITVKPVTVIPRIWPEGVDRVDASDAAAVQRFEEWAAAESTACHAAARTALIDAGVPESMIDDSDELLHSHSETTALIRSAEEFGADLIVVGSRFGTSGGPVGRFRAGSTADALLHCAPLPVVTVPRTPTLSKHGVTRVSCAYVDNEQSHQALRKAADLASRWGVPLRLVAFSPTGASMYPTLTPFPDATEADERWRGQALDILARGRERAEERHPDLRVETEVGSGPGWSGAMDDVHWKKGEILVVGSSVLGAFNRVFIGPSTNQLLAHSPAPVLVSPV</sequence>